<dbReference type="Pfam" id="PF08241">
    <property type="entry name" value="Methyltransf_11"/>
    <property type="match status" value="1"/>
</dbReference>
<dbReference type="RefSeq" id="WP_086087911.1">
    <property type="nucleotide sequence ID" value="NZ_CP021112.1"/>
</dbReference>
<accession>A0A1W6ZQ91</accession>
<dbReference type="OrthoDB" id="146908at2"/>
<dbReference type="InterPro" id="IPR029063">
    <property type="entry name" value="SAM-dependent_MTases_sf"/>
</dbReference>
<dbReference type="PANTHER" id="PTHR43861">
    <property type="entry name" value="TRANS-ACONITATE 2-METHYLTRANSFERASE-RELATED"/>
    <property type="match status" value="1"/>
</dbReference>
<dbReference type="GO" id="GO:0008757">
    <property type="term" value="F:S-adenosylmethionine-dependent methyltransferase activity"/>
    <property type="evidence" value="ECO:0007669"/>
    <property type="project" value="InterPro"/>
</dbReference>
<gene>
    <name evidence="1" type="ORF">CAK95_10715</name>
</gene>
<evidence type="ECO:0000313" key="1">
    <source>
        <dbReference type="EMBL" id="ARP99502.1"/>
    </source>
</evidence>
<reference evidence="1 2" key="1">
    <citation type="submission" date="2017-05" db="EMBL/GenBank/DDBJ databases">
        <title>Full genome sequence of Pseudorhodoplanes sinuspersici.</title>
        <authorList>
            <person name="Dastgheib S.M.M."/>
            <person name="Shavandi M."/>
            <person name="Tirandaz H."/>
        </authorList>
    </citation>
    <scope>NUCLEOTIDE SEQUENCE [LARGE SCALE GENOMIC DNA]</scope>
    <source>
        <strain evidence="1 2">RIPI110</strain>
    </source>
</reference>
<dbReference type="Gene3D" id="3.40.50.150">
    <property type="entry name" value="Vaccinia Virus protein VP39"/>
    <property type="match status" value="1"/>
</dbReference>
<sequence length="320" mass="36709">MQSVVQRAELSHLPGLMATQIDPALLELLACPKCHATLMQSPHGLQCTSCAASYEVKEGIPVLLSDDVNTEHFEEEQHLAQMMKSREQLPEEQFNLNQWALSKREFFAMVRSVVSGPNKKFVNIGCGFDPSFAEFEEQGHTFVNMDLVFDMLANLRKDFGAQSCVNGDVNRMPLRAGAFDYVISIDVIHHECERLPELLGSFRDLLKPKGTLFLEDPNAWGLFQMAKSIFMPRFVYRSLRSTYHTLKRSTHRPADYEFPTNVWRVMAILRDLGFEDIKCYPHTAYPTVSERSHRIYTSLSGSEFVRKYHNYHYMLSAVRA</sequence>
<dbReference type="SUPFAM" id="SSF158997">
    <property type="entry name" value="Trm112p-like"/>
    <property type="match status" value="1"/>
</dbReference>
<evidence type="ECO:0000313" key="2">
    <source>
        <dbReference type="Proteomes" id="UP000194137"/>
    </source>
</evidence>
<proteinExistence type="predicted"/>
<keyword evidence="2" id="KW-1185">Reference proteome</keyword>
<dbReference type="KEGG" id="psin:CAK95_10715"/>
<dbReference type="Gene3D" id="2.20.25.10">
    <property type="match status" value="1"/>
</dbReference>
<dbReference type="SUPFAM" id="SSF53335">
    <property type="entry name" value="S-adenosyl-L-methionine-dependent methyltransferases"/>
    <property type="match status" value="1"/>
</dbReference>
<dbReference type="Proteomes" id="UP000194137">
    <property type="component" value="Chromosome"/>
</dbReference>
<dbReference type="InterPro" id="IPR013216">
    <property type="entry name" value="Methyltransf_11"/>
</dbReference>
<dbReference type="AlphaFoldDB" id="A0A1W6ZQ91"/>
<dbReference type="STRING" id="1235591.CAK95_10715"/>
<name>A0A1W6ZQ91_9HYPH</name>
<organism evidence="1 2">
    <name type="scientific">Pseudorhodoplanes sinuspersici</name>
    <dbReference type="NCBI Taxonomy" id="1235591"/>
    <lineage>
        <taxon>Bacteria</taxon>
        <taxon>Pseudomonadati</taxon>
        <taxon>Pseudomonadota</taxon>
        <taxon>Alphaproteobacteria</taxon>
        <taxon>Hyphomicrobiales</taxon>
        <taxon>Pseudorhodoplanes</taxon>
    </lineage>
</organism>
<dbReference type="EMBL" id="CP021112">
    <property type="protein sequence ID" value="ARP99502.1"/>
    <property type="molecule type" value="Genomic_DNA"/>
</dbReference>
<protein>
    <submittedName>
        <fullName evidence="1">Uncharacterized protein</fullName>
    </submittedName>
</protein>
<dbReference type="CDD" id="cd02440">
    <property type="entry name" value="AdoMet_MTases"/>
    <property type="match status" value="1"/>
</dbReference>